<feature type="non-terminal residue" evidence="1">
    <location>
        <position position="115"/>
    </location>
</feature>
<proteinExistence type="predicted"/>
<comment type="caution">
    <text evidence="1">The sequence shown here is derived from an EMBL/GenBank/DDBJ whole genome shotgun (WGS) entry which is preliminary data.</text>
</comment>
<protein>
    <submittedName>
        <fullName evidence="1">34610_t:CDS:1</fullName>
    </submittedName>
</protein>
<organism evidence="1 2">
    <name type="scientific">Racocetra persica</name>
    <dbReference type="NCBI Taxonomy" id="160502"/>
    <lineage>
        <taxon>Eukaryota</taxon>
        <taxon>Fungi</taxon>
        <taxon>Fungi incertae sedis</taxon>
        <taxon>Mucoromycota</taxon>
        <taxon>Glomeromycotina</taxon>
        <taxon>Glomeromycetes</taxon>
        <taxon>Diversisporales</taxon>
        <taxon>Gigasporaceae</taxon>
        <taxon>Racocetra</taxon>
    </lineage>
</organism>
<evidence type="ECO:0000313" key="2">
    <source>
        <dbReference type="Proteomes" id="UP000789920"/>
    </source>
</evidence>
<accession>A0ACA9PAF8</accession>
<sequence length="115" mass="13637">MGKTKVSDYYKILDVKKSAIFVDIKHTYRKLILLYHLDKNVNKPIKEQQEAEQKFKQIQEVYDYIIANHKEPKPKKKSSTKKNKLSLRKKSKKTSSKKQTKPQTKTQITTKEELK</sequence>
<name>A0ACA9PAF8_9GLOM</name>
<dbReference type="Proteomes" id="UP000789920">
    <property type="component" value="Unassembled WGS sequence"/>
</dbReference>
<evidence type="ECO:0000313" key="1">
    <source>
        <dbReference type="EMBL" id="CAG8700574.1"/>
    </source>
</evidence>
<keyword evidence="2" id="KW-1185">Reference proteome</keyword>
<gene>
    <name evidence="1" type="ORF">RPERSI_LOCUS10006</name>
</gene>
<reference evidence="1" key="1">
    <citation type="submission" date="2021-06" db="EMBL/GenBank/DDBJ databases">
        <authorList>
            <person name="Kallberg Y."/>
            <person name="Tangrot J."/>
            <person name="Rosling A."/>
        </authorList>
    </citation>
    <scope>NUCLEOTIDE SEQUENCE</scope>
    <source>
        <strain evidence="1">MA461A</strain>
    </source>
</reference>
<dbReference type="EMBL" id="CAJVQC010019347">
    <property type="protein sequence ID" value="CAG8700574.1"/>
    <property type="molecule type" value="Genomic_DNA"/>
</dbReference>